<dbReference type="InterPro" id="IPR029058">
    <property type="entry name" value="AB_hydrolase_fold"/>
</dbReference>
<sequence>MSENITRFRVEIPETALADLRRRLSETRWPDAETVDDWTQGVPLDQLRELCEHWEKDYDWRAAESRLNAFPQYRTEIDGLGIHFLHVRSPHPDATPLLLTHGWPGSVLEFLDAIDPLTNPDDPADAFHVVCPSLPGYGFSDKPRTPGWNVHRIAEAWIELMDRLGYQRFGAHGGDWGTSITTGIAQRVPERIIGIHLAPPLAPPDPDTFDDLTDAERAAIADLDRAKKTEDGYSVQQGTRPQTLGYALTDSPVGQCAWILEKFHAWTDPKHPLTREQMLDNITLYWLTGTATSSARLYWESIAEIQKIFTEPTPSTVDVPVGAALFPAELLSPSRRWVAKRFTDLRQWSELPRGGHFGAFEQPELFVRDVRSFFRLVAPKKS</sequence>
<evidence type="ECO:0000256" key="3">
    <source>
        <dbReference type="ARBA" id="ARBA00022801"/>
    </source>
</evidence>
<dbReference type="Gene3D" id="3.40.50.1820">
    <property type="entry name" value="alpha/beta hydrolase"/>
    <property type="match status" value="1"/>
</dbReference>
<dbReference type="Proteomes" id="UP001501747">
    <property type="component" value="Unassembled WGS sequence"/>
</dbReference>
<evidence type="ECO:0000313" key="6">
    <source>
        <dbReference type="Proteomes" id="UP001501747"/>
    </source>
</evidence>
<reference evidence="6" key="1">
    <citation type="journal article" date="2019" name="Int. J. Syst. Evol. Microbiol.">
        <title>The Global Catalogue of Microorganisms (GCM) 10K type strain sequencing project: providing services to taxonomists for standard genome sequencing and annotation.</title>
        <authorList>
            <consortium name="The Broad Institute Genomics Platform"/>
            <consortium name="The Broad Institute Genome Sequencing Center for Infectious Disease"/>
            <person name="Wu L."/>
            <person name="Ma J."/>
        </authorList>
    </citation>
    <scope>NUCLEOTIDE SEQUENCE [LARGE SCALE GENOMIC DNA]</scope>
    <source>
        <strain evidence="6">JCM 17342</strain>
    </source>
</reference>
<dbReference type="SUPFAM" id="SSF53474">
    <property type="entry name" value="alpha/beta-Hydrolases"/>
    <property type="match status" value="1"/>
</dbReference>
<organism evidence="5 6">
    <name type="scientific">Allokutzneria multivorans</name>
    <dbReference type="NCBI Taxonomy" id="1142134"/>
    <lineage>
        <taxon>Bacteria</taxon>
        <taxon>Bacillati</taxon>
        <taxon>Actinomycetota</taxon>
        <taxon>Actinomycetes</taxon>
        <taxon>Pseudonocardiales</taxon>
        <taxon>Pseudonocardiaceae</taxon>
        <taxon>Allokutzneria</taxon>
    </lineage>
</organism>
<protein>
    <submittedName>
        <fullName evidence="5">Epoxide hydrolase</fullName>
    </submittedName>
</protein>
<keyword evidence="2" id="KW-0058">Aromatic hydrocarbons catabolism</keyword>
<gene>
    <name evidence="5" type="ORF">GCM10022247_48660</name>
</gene>
<evidence type="ECO:0000256" key="1">
    <source>
        <dbReference type="ARBA" id="ARBA00010088"/>
    </source>
</evidence>
<dbReference type="EMBL" id="BAABAL010000018">
    <property type="protein sequence ID" value="GAA4019267.1"/>
    <property type="molecule type" value="Genomic_DNA"/>
</dbReference>
<accession>A0ABP7T0K1</accession>
<comment type="similarity">
    <text evidence="1">Belongs to the peptidase S33 family.</text>
</comment>
<dbReference type="RefSeq" id="WP_344878851.1">
    <property type="nucleotide sequence ID" value="NZ_BAABAL010000018.1"/>
</dbReference>
<dbReference type="PANTHER" id="PTHR21661:SF35">
    <property type="entry name" value="EPOXIDE HYDROLASE"/>
    <property type="match status" value="1"/>
</dbReference>
<evidence type="ECO:0000313" key="5">
    <source>
        <dbReference type="EMBL" id="GAA4019267.1"/>
    </source>
</evidence>
<evidence type="ECO:0000256" key="2">
    <source>
        <dbReference type="ARBA" id="ARBA00022797"/>
    </source>
</evidence>
<dbReference type="PRINTS" id="PR00412">
    <property type="entry name" value="EPOXHYDRLASE"/>
</dbReference>
<feature type="domain" description="Epoxide hydrolase N-terminal" evidence="4">
    <location>
        <begin position="5"/>
        <end position="110"/>
    </location>
</feature>
<dbReference type="GO" id="GO:0016787">
    <property type="term" value="F:hydrolase activity"/>
    <property type="evidence" value="ECO:0007669"/>
    <property type="project" value="UniProtKB-KW"/>
</dbReference>
<dbReference type="InterPro" id="IPR010497">
    <property type="entry name" value="Epoxide_hydro_N"/>
</dbReference>
<dbReference type="Pfam" id="PF06441">
    <property type="entry name" value="EHN"/>
    <property type="match status" value="1"/>
</dbReference>
<proteinExistence type="inferred from homology"/>
<evidence type="ECO:0000259" key="4">
    <source>
        <dbReference type="Pfam" id="PF06441"/>
    </source>
</evidence>
<keyword evidence="3 5" id="KW-0378">Hydrolase</keyword>
<keyword evidence="6" id="KW-1185">Reference proteome</keyword>
<dbReference type="InterPro" id="IPR016292">
    <property type="entry name" value="Epoxide_hydrolase"/>
</dbReference>
<dbReference type="PANTHER" id="PTHR21661">
    <property type="entry name" value="EPOXIDE HYDROLASE 1-RELATED"/>
    <property type="match status" value="1"/>
</dbReference>
<name>A0ABP7T0K1_9PSEU</name>
<dbReference type="PIRSF" id="PIRSF001112">
    <property type="entry name" value="Epoxide_hydrolase"/>
    <property type="match status" value="1"/>
</dbReference>
<dbReference type="InterPro" id="IPR000639">
    <property type="entry name" value="Epox_hydrolase-like"/>
</dbReference>
<comment type="caution">
    <text evidence="5">The sequence shown here is derived from an EMBL/GenBank/DDBJ whole genome shotgun (WGS) entry which is preliminary data.</text>
</comment>